<name>A0A7X9FTF1_9DELT</name>
<protein>
    <submittedName>
        <fullName evidence="4">IS110 family transposase</fullName>
    </submittedName>
</protein>
<dbReference type="GO" id="GO:0004803">
    <property type="term" value="F:transposase activity"/>
    <property type="evidence" value="ECO:0007669"/>
    <property type="project" value="InterPro"/>
</dbReference>
<dbReference type="Pfam" id="PF01548">
    <property type="entry name" value="DEDD_Tnp_IS110"/>
    <property type="match status" value="1"/>
</dbReference>
<dbReference type="InterPro" id="IPR003346">
    <property type="entry name" value="Transposase_20"/>
</dbReference>
<dbReference type="EMBL" id="JAAZON010000577">
    <property type="protein sequence ID" value="NMC63996.1"/>
    <property type="molecule type" value="Genomic_DNA"/>
</dbReference>
<proteinExistence type="predicted"/>
<dbReference type="GO" id="GO:0006313">
    <property type="term" value="P:DNA transposition"/>
    <property type="evidence" value="ECO:0007669"/>
    <property type="project" value="InterPro"/>
</dbReference>
<dbReference type="NCBIfam" id="NF033542">
    <property type="entry name" value="transpos_IS110"/>
    <property type="match status" value="1"/>
</dbReference>
<keyword evidence="1" id="KW-0175">Coiled coil</keyword>
<sequence length="350" mass="40070">MSKKNISYVGEKVSIGIDVHRDFFVISAVYKGALLKRSRIASTGEAVLGFIRGHFPETEIQSCYEAGFSGFWLHRYLVKSGIDNIVVNPASIEVEANNRIKTDKRDSLKMALQLDANRLRGICIPSEEQERRRLLHRTREQLMRAQNRARIQIRMKLHQFGLFPRGLRSVLTSQLAKDLIEGVQITELRIVLEALYSQWQNLRLELRKLEKELLRQGEEDEFDPIYRSVVGIGVLIARVLSNELGDMSQFANEKELFSYTGLTPCEYSSGESIRRGHITRQGNSRLRYVLVEAAWRAIRKDVGLRAGFERIAKRRGKKIAIVAVARKLVGRIRAVLKARGRYELEHNKAA</sequence>
<organism evidence="4 5">
    <name type="scientific">SAR324 cluster bacterium</name>
    <dbReference type="NCBI Taxonomy" id="2024889"/>
    <lineage>
        <taxon>Bacteria</taxon>
        <taxon>Deltaproteobacteria</taxon>
        <taxon>SAR324 cluster</taxon>
    </lineage>
</organism>
<dbReference type="Proteomes" id="UP000524246">
    <property type="component" value="Unassembled WGS sequence"/>
</dbReference>
<reference evidence="4 5" key="1">
    <citation type="journal article" date="2020" name="Biotechnol. Biofuels">
        <title>New insights from the biogas microbiome by comprehensive genome-resolved metagenomics of nearly 1600 species originating from multiple anaerobic digesters.</title>
        <authorList>
            <person name="Campanaro S."/>
            <person name="Treu L."/>
            <person name="Rodriguez-R L.M."/>
            <person name="Kovalovszki A."/>
            <person name="Ziels R.M."/>
            <person name="Maus I."/>
            <person name="Zhu X."/>
            <person name="Kougias P.G."/>
            <person name="Basile A."/>
            <person name="Luo G."/>
            <person name="Schluter A."/>
            <person name="Konstantinidis K.T."/>
            <person name="Angelidaki I."/>
        </authorList>
    </citation>
    <scope>NUCLEOTIDE SEQUENCE [LARGE SCALE GENOMIC DNA]</scope>
    <source>
        <strain evidence="4">AS27yjCOA_65</strain>
    </source>
</reference>
<dbReference type="GO" id="GO:0003677">
    <property type="term" value="F:DNA binding"/>
    <property type="evidence" value="ECO:0007669"/>
    <property type="project" value="InterPro"/>
</dbReference>
<evidence type="ECO:0000256" key="1">
    <source>
        <dbReference type="SAM" id="Coils"/>
    </source>
</evidence>
<comment type="caution">
    <text evidence="4">The sequence shown here is derived from an EMBL/GenBank/DDBJ whole genome shotgun (WGS) entry which is preliminary data.</text>
</comment>
<feature type="coiled-coil region" evidence="1">
    <location>
        <begin position="192"/>
        <end position="219"/>
    </location>
</feature>
<dbReference type="PANTHER" id="PTHR33055">
    <property type="entry name" value="TRANSPOSASE FOR INSERTION SEQUENCE ELEMENT IS1111A"/>
    <property type="match status" value="1"/>
</dbReference>
<dbReference type="Pfam" id="PF02371">
    <property type="entry name" value="Transposase_20"/>
    <property type="match status" value="1"/>
</dbReference>
<feature type="domain" description="Transposase IS116/IS110/IS902 C-terminal" evidence="3">
    <location>
        <begin position="227"/>
        <end position="302"/>
    </location>
</feature>
<evidence type="ECO:0000259" key="2">
    <source>
        <dbReference type="Pfam" id="PF01548"/>
    </source>
</evidence>
<evidence type="ECO:0000313" key="5">
    <source>
        <dbReference type="Proteomes" id="UP000524246"/>
    </source>
</evidence>
<dbReference type="InterPro" id="IPR002525">
    <property type="entry name" value="Transp_IS110-like_N"/>
</dbReference>
<gene>
    <name evidence="4" type="ORF">GYA55_12605</name>
</gene>
<evidence type="ECO:0000313" key="4">
    <source>
        <dbReference type="EMBL" id="NMC63996.1"/>
    </source>
</evidence>
<accession>A0A7X9FTF1</accession>
<feature type="domain" description="Transposase IS110-like N-terminal" evidence="2">
    <location>
        <begin position="15"/>
        <end position="159"/>
    </location>
</feature>
<dbReference type="InterPro" id="IPR047650">
    <property type="entry name" value="Transpos_IS110"/>
</dbReference>
<dbReference type="AlphaFoldDB" id="A0A7X9FTF1"/>
<dbReference type="PANTHER" id="PTHR33055:SF3">
    <property type="entry name" value="PUTATIVE TRANSPOSASE FOR IS117-RELATED"/>
    <property type="match status" value="1"/>
</dbReference>
<evidence type="ECO:0000259" key="3">
    <source>
        <dbReference type="Pfam" id="PF02371"/>
    </source>
</evidence>